<dbReference type="GO" id="GO:0004843">
    <property type="term" value="F:cysteine-type deubiquitinase activity"/>
    <property type="evidence" value="ECO:0007669"/>
    <property type="project" value="UniProtKB-EC"/>
</dbReference>
<dbReference type="Gene3D" id="3.10.20.90">
    <property type="entry name" value="Phosphatidylinositol 3-kinase Catalytic Subunit, Chain A, domain 1"/>
    <property type="match status" value="1"/>
</dbReference>
<dbReference type="Ensembl" id="ENSACOT00000026509.1">
    <property type="protein sequence ID" value="ENSACOP00000025640.1"/>
    <property type="gene ID" value="ENSACOG00000017145.1"/>
</dbReference>
<dbReference type="GO" id="GO:0006508">
    <property type="term" value="P:proteolysis"/>
    <property type="evidence" value="ECO:0007669"/>
    <property type="project" value="UniProtKB-KW"/>
</dbReference>
<dbReference type="SMART" id="SM00695">
    <property type="entry name" value="DUSP"/>
    <property type="match status" value="1"/>
</dbReference>
<keyword evidence="4" id="KW-0833">Ubl conjugation pathway</keyword>
<dbReference type="PROSITE" id="PS51283">
    <property type="entry name" value="DUSP"/>
    <property type="match status" value="1"/>
</dbReference>
<dbReference type="EC" id="3.4.19.12" evidence="2"/>
<sequence>MAVAAGGVGGGSEEWAVQRAELGMLIFMYRMPGESWYLVDMSWFRRWKEYVDFDSWDIPCGGDPRFFPGPIDNSGLFRDPETQTLKDNLVEHEDYVVVPAEAWDKLPIERKVVERDVVVKRSKVEVYPLELKLCKSSDPDTVISCRFSIADTVATIEAEMRKVFNITEEKEARLWGRDACNCHKLLCKLDSTVKEAGLYHGQVVLIELNNEDGTWPGQPILAK</sequence>
<dbReference type="Gene3D" id="3.30.2230.10">
    <property type="entry name" value="DUSP-like"/>
    <property type="match status" value="1"/>
</dbReference>
<proteinExistence type="predicted"/>
<keyword evidence="5" id="KW-0788">Thiol protease</keyword>
<accession>A0A8B9J3P9</accession>
<evidence type="ECO:0000313" key="8">
    <source>
        <dbReference type="Proteomes" id="UP000694522"/>
    </source>
</evidence>
<keyword evidence="3" id="KW-0645">Protease</keyword>
<name>A0A8B9J3P9_9PSIT</name>
<comment type="catalytic activity">
    <reaction evidence="1">
        <text>Thiol-dependent hydrolysis of ester, thioester, amide, peptide and isopeptide bonds formed by the C-terminal Gly of ubiquitin (a 76-residue protein attached to proteins as an intracellular targeting signal).</text>
        <dbReference type="EC" id="3.4.19.12"/>
    </reaction>
</comment>
<dbReference type="InterPro" id="IPR028135">
    <property type="entry name" value="Ub_USP-typ"/>
</dbReference>
<dbReference type="InterPro" id="IPR035927">
    <property type="entry name" value="DUSP-like_sf"/>
</dbReference>
<dbReference type="Pfam" id="PF06337">
    <property type="entry name" value="DUSP"/>
    <property type="match status" value="1"/>
</dbReference>
<feature type="domain" description="DUSP" evidence="6">
    <location>
        <begin position="13"/>
        <end position="124"/>
    </location>
</feature>
<evidence type="ECO:0000313" key="7">
    <source>
        <dbReference type="Ensembl" id="ENSACOP00000025640.1"/>
    </source>
</evidence>
<evidence type="ECO:0000256" key="4">
    <source>
        <dbReference type="ARBA" id="ARBA00022786"/>
    </source>
</evidence>
<dbReference type="InterPro" id="IPR006615">
    <property type="entry name" value="Pept_C19_DUSP"/>
</dbReference>
<evidence type="ECO:0000256" key="1">
    <source>
        <dbReference type="ARBA" id="ARBA00000707"/>
    </source>
</evidence>
<organism evidence="7 8">
    <name type="scientific">Amazona collaria</name>
    <name type="common">yellow-billed parrot</name>
    <dbReference type="NCBI Taxonomy" id="241587"/>
    <lineage>
        <taxon>Eukaryota</taxon>
        <taxon>Metazoa</taxon>
        <taxon>Chordata</taxon>
        <taxon>Craniata</taxon>
        <taxon>Vertebrata</taxon>
        <taxon>Euteleostomi</taxon>
        <taxon>Archelosauria</taxon>
        <taxon>Archosauria</taxon>
        <taxon>Dinosauria</taxon>
        <taxon>Saurischia</taxon>
        <taxon>Theropoda</taxon>
        <taxon>Coelurosauria</taxon>
        <taxon>Aves</taxon>
        <taxon>Neognathae</taxon>
        <taxon>Neoaves</taxon>
        <taxon>Telluraves</taxon>
        <taxon>Australaves</taxon>
        <taxon>Psittaciformes</taxon>
        <taxon>Psittacidae</taxon>
        <taxon>Amazona</taxon>
    </lineage>
</organism>
<keyword evidence="8" id="KW-1185">Reference proteome</keyword>
<dbReference type="Pfam" id="PF14836">
    <property type="entry name" value="Ubiquitin_3"/>
    <property type="match status" value="1"/>
</dbReference>
<dbReference type="SUPFAM" id="SSF143791">
    <property type="entry name" value="DUSP-like"/>
    <property type="match status" value="1"/>
</dbReference>
<evidence type="ECO:0000259" key="6">
    <source>
        <dbReference type="PROSITE" id="PS51283"/>
    </source>
</evidence>
<dbReference type="AlphaFoldDB" id="A0A8B9J3P9"/>
<reference evidence="7" key="2">
    <citation type="submission" date="2025-09" db="UniProtKB">
        <authorList>
            <consortium name="Ensembl"/>
        </authorList>
    </citation>
    <scope>IDENTIFICATION</scope>
</reference>
<evidence type="ECO:0000256" key="3">
    <source>
        <dbReference type="ARBA" id="ARBA00022670"/>
    </source>
</evidence>
<protein>
    <recommendedName>
        <fullName evidence="2">ubiquitinyl hydrolase 1</fullName>
        <ecNumber evidence="2">3.4.19.12</ecNumber>
    </recommendedName>
</protein>
<evidence type="ECO:0000256" key="2">
    <source>
        <dbReference type="ARBA" id="ARBA00012759"/>
    </source>
</evidence>
<reference evidence="7" key="1">
    <citation type="submission" date="2025-08" db="UniProtKB">
        <authorList>
            <consortium name="Ensembl"/>
        </authorList>
    </citation>
    <scope>IDENTIFICATION</scope>
</reference>
<evidence type="ECO:0000256" key="5">
    <source>
        <dbReference type="ARBA" id="ARBA00022807"/>
    </source>
</evidence>
<keyword evidence="5" id="KW-0378">Hydrolase</keyword>
<dbReference type="Proteomes" id="UP000694522">
    <property type="component" value="Unplaced"/>
</dbReference>